<dbReference type="EMBL" id="CP149822">
    <property type="protein sequence ID" value="WZN41623.1"/>
    <property type="molecule type" value="Genomic_DNA"/>
</dbReference>
<dbReference type="Proteomes" id="UP001485459">
    <property type="component" value="Chromosome"/>
</dbReference>
<sequence length="89" mass="10585">MIHEQYTIIRNLIWENKITTFQELYLAVPLHELSRDTHISEAQLREWFTDIGSVSVEDVKQLAELLEIPEYRMMRIIVATQRLQSSQLN</sequence>
<accession>A0ABZ2YPE3</accession>
<keyword evidence="3" id="KW-1185">Reference proteome</keyword>
<organism evidence="2 3">
    <name type="scientific">Chitinophaga pollutisoli</name>
    <dbReference type="NCBI Taxonomy" id="3133966"/>
    <lineage>
        <taxon>Bacteria</taxon>
        <taxon>Pseudomonadati</taxon>
        <taxon>Bacteroidota</taxon>
        <taxon>Chitinophagia</taxon>
        <taxon>Chitinophagales</taxon>
        <taxon>Chitinophagaceae</taxon>
        <taxon>Chitinophaga</taxon>
    </lineage>
</organism>
<evidence type="ECO:0000313" key="3">
    <source>
        <dbReference type="Proteomes" id="UP001485459"/>
    </source>
</evidence>
<name>A0ABZ2YPE3_9BACT</name>
<dbReference type="InterPro" id="IPR001387">
    <property type="entry name" value="Cro/C1-type_HTH"/>
</dbReference>
<gene>
    <name evidence="2" type="ORF">WJU16_01040</name>
</gene>
<proteinExistence type="predicted"/>
<protein>
    <recommendedName>
        <fullName evidence="1">HTH cro/C1-type domain-containing protein</fullName>
    </recommendedName>
</protein>
<dbReference type="PROSITE" id="PS50943">
    <property type="entry name" value="HTH_CROC1"/>
    <property type="match status" value="1"/>
</dbReference>
<evidence type="ECO:0000313" key="2">
    <source>
        <dbReference type="EMBL" id="WZN41623.1"/>
    </source>
</evidence>
<feature type="domain" description="HTH cro/C1-type" evidence="1">
    <location>
        <begin position="32"/>
        <end position="72"/>
    </location>
</feature>
<reference evidence="3" key="1">
    <citation type="submission" date="2024-03" db="EMBL/GenBank/DDBJ databases">
        <title>Chitinophaga horti sp. nov., isolated from garden soil.</title>
        <authorList>
            <person name="Lee D.S."/>
            <person name="Han D.M."/>
            <person name="Baek J.H."/>
            <person name="Choi D.G."/>
            <person name="Jeon J.H."/>
            <person name="Jeon C.O."/>
        </authorList>
    </citation>
    <scope>NUCLEOTIDE SEQUENCE [LARGE SCALE GENOMIC DNA]</scope>
    <source>
        <strain evidence="3">GPA1</strain>
    </source>
</reference>
<dbReference type="RefSeq" id="WP_341836472.1">
    <property type="nucleotide sequence ID" value="NZ_CP149822.1"/>
</dbReference>
<evidence type="ECO:0000259" key="1">
    <source>
        <dbReference type="PROSITE" id="PS50943"/>
    </source>
</evidence>